<comment type="caution">
    <text evidence="1">The sequence shown here is derived from an EMBL/GenBank/DDBJ whole genome shotgun (WGS) entry which is preliminary data.</text>
</comment>
<dbReference type="AlphaFoldDB" id="A0A4D9EPC7"/>
<dbReference type="EMBL" id="QXTE01000074">
    <property type="protein sequence ID" value="TFK08020.1"/>
    <property type="molecule type" value="Genomic_DNA"/>
</dbReference>
<gene>
    <name evidence="1" type="ORF">DR999_PMT09119</name>
</gene>
<dbReference type="Proteomes" id="UP000297703">
    <property type="component" value="Unassembled WGS sequence"/>
</dbReference>
<proteinExistence type="predicted"/>
<accession>A0A4D9EPC7</accession>
<evidence type="ECO:0000313" key="1">
    <source>
        <dbReference type="EMBL" id="TFK08020.1"/>
    </source>
</evidence>
<name>A0A4D9EPC7_9SAUR</name>
<reference evidence="1 2" key="1">
    <citation type="submission" date="2019-04" db="EMBL/GenBank/DDBJ databases">
        <title>Draft genome of the big-headed turtle Platysternon megacephalum.</title>
        <authorList>
            <person name="Gong S."/>
        </authorList>
    </citation>
    <scope>NUCLEOTIDE SEQUENCE [LARGE SCALE GENOMIC DNA]</scope>
    <source>
        <strain evidence="1">DO16091913</strain>
        <tissue evidence="1">Muscle</tissue>
    </source>
</reference>
<evidence type="ECO:0000313" key="2">
    <source>
        <dbReference type="Proteomes" id="UP000297703"/>
    </source>
</evidence>
<protein>
    <submittedName>
        <fullName evidence="1">Histone H3c</fullName>
    </submittedName>
</protein>
<organism evidence="1 2">
    <name type="scientific">Platysternon megacephalum</name>
    <name type="common">big-headed turtle</name>
    <dbReference type="NCBI Taxonomy" id="55544"/>
    <lineage>
        <taxon>Eukaryota</taxon>
        <taxon>Metazoa</taxon>
        <taxon>Chordata</taxon>
        <taxon>Craniata</taxon>
        <taxon>Vertebrata</taxon>
        <taxon>Euteleostomi</taxon>
        <taxon>Archelosauria</taxon>
        <taxon>Testudinata</taxon>
        <taxon>Testudines</taxon>
        <taxon>Cryptodira</taxon>
        <taxon>Durocryptodira</taxon>
        <taxon>Testudinoidea</taxon>
        <taxon>Platysternidae</taxon>
        <taxon>Platysternon</taxon>
    </lineage>
</organism>
<reference evidence="1 2" key="2">
    <citation type="submission" date="2019-04" db="EMBL/GenBank/DDBJ databases">
        <title>The genome sequence of big-headed turtle.</title>
        <authorList>
            <person name="Gong S."/>
        </authorList>
    </citation>
    <scope>NUCLEOTIDE SEQUENCE [LARGE SCALE GENOMIC DNA]</scope>
    <source>
        <strain evidence="1">DO16091913</strain>
        <tissue evidence="1">Muscle</tissue>
    </source>
</reference>
<keyword evidence="2" id="KW-1185">Reference proteome</keyword>
<sequence>MRYIIPYSFSQQNEFYKVYNTKKKNKKKITVPQTVLTLQHRYLCRIIYTNLKNIHPLRRIYHKYLQLTGKSRKLLEPTYNAPRTPQNVFQWLQWHERCSIHKYLQDLFRLVNFYDNK</sequence>